<dbReference type="EMBL" id="JACHMG010000001">
    <property type="protein sequence ID" value="MBB4689551.1"/>
    <property type="molecule type" value="Genomic_DNA"/>
</dbReference>
<feature type="domain" description="AB hydrolase-1" evidence="3">
    <location>
        <begin position="32"/>
        <end position="284"/>
    </location>
</feature>
<dbReference type="Gene3D" id="3.40.50.1820">
    <property type="entry name" value="alpha/beta hydrolase"/>
    <property type="match status" value="1"/>
</dbReference>
<evidence type="ECO:0000313" key="5">
    <source>
        <dbReference type="Proteomes" id="UP000581769"/>
    </source>
</evidence>
<dbReference type="InterPro" id="IPR050261">
    <property type="entry name" value="FrsA_esterase"/>
</dbReference>
<gene>
    <name evidence="4" type="ORF">BJY18_007036</name>
</gene>
<dbReference type="PANTHER" id="PTHR22946:SF9">
    <property type="entry name" value="POLYKETIDE TRANSFERASE AF380"/>
    <property type="match status" value="1"/>
</dbReference>
<dbReference type="InterPro" id="IPR029058">
    <property type="entry name" value="AB_hydrolase_fold"/>
</dbReference>
<dbReference type="SUPFAM" id="SSF53474">
    <property type="entry name" value="alpha/beta-Hydrolases"/>
    <property type="match status" value="1"/>
</dbReference>
<dbReference type="Gene3D" id="1.10.10.800">
    <property type="match status" value="1"/>
</dbReference>
<dbReference type="AlphaFoldDB" id="A0A840J3B3"/>
<proteinExistence type="inferred from homology"/>
<sequence>MTREDIEFTVEGTTIRGWFYPAAGTDGPTACVVAQHGLSAVKEMWLDHYAEAFQAAGLACVLYDHPGFGASDAVPGYPRQEIDPWQQIRFMQHAITYAQSRHEVDPERVGLWGSSYGGAHAIVVAATDRRVKAVVSQLMPVSGAAAFQQLVRIDRWAHIDELFAAEHAARFAGKEATTIPVATNEPDGEAALPTPETYRWFTETAAERAPSWRNEVTLLSMEYFRGYLPGAWLPLVSPTPLLMVVAPRDRLADGQQAIRAYETALHPKRLALVEGGHFDSYSGPGFEVASGHAVDWFVEHLRDV</sequence>
<evidence type="ECO:0000259" key="3">
    <source>
        <dbReference type="Pfam" id="PF00561"/>
    </source>
</evidence>
<organism evidence="4 5">
    <name type="scientific">Amycolatopsis jiangsuensis</name>
    <dbReference type="NCBI Taxonomy" id="1181879"/>
    <lineage>
        <taxon>Bacteria</taxon>
        <taxon>Bacillati</taxon>
        <taxon>Actinomycetota</taxon>
        <taxon>Actinomycetes</taxon>
        <taxon>Pseudonocardiales</taxon>
        <taxon>Pseudonocardiaceae</taxon>
        <taxon>Amycolatopsis</taxon>
    </lineage>
</organism>
<dbReference type="Proteomes" id="UP000581769">
    <property type="component" value="Unassembled WGS sequence"/>
</dbReference>
<evidence type="ECO:0000256" key="2">
    <source>
        <dbReference type="ARBA" id="ARBA00038115"/>
    </source>
</evidence>
<dbReference type="InterPro" id="IPR000073">
    <property type="entry name" value="AB_hydrolase_1"/>
</dbReference>
<accession>A0A840J3B3</accession>
<dbReference type="Pfam" id="PF00561">
    <property type="entry name" value="Abhydrolase_1"/>
    <property type="match status" value="1"/>
</dbReference>
<dbReference type="RefSeq" id="WP_184784070.1">
    <property type="nucleotide sequence ID" value="NZ_JACHMG010000001.1"/>
</dbReference>
<dbReference type="PANTHER" id="PTHR22946">
    <property type="entry name" value="DIENELACTONE HYDROLASE DOMAIN-CONTAINING PROTEIN-RELATED"/>
    <property type="match status" value="1"/>
</dbReference>
<keyword evidence="5" id="KW-1185">Reference proteome</keyword>
<comment type="similarity">
    <text evidence="2">Belongs to the AB hydrolase superfamily. FUS2 hydrolase family.</text>
</comment>
<dbReference type="GO" id="GO:0052689">
    <property type="term" value="F:carboxylic ester hydrolase activity"/>
    <property type="evidence" value="ECO:0007669"/>
    <property type="project" value="UniProtKB-ARBA"/>
</dbReference>
<evidence type="ECO:0000313" key="4">
    <source>
        <dbReference type="EMBL" id="MBB4689551.1"/>
    </source>
</evidence>
<keyword evidence="1" id="KW-0378">Hydrolase</keyword>
<comment type="caution">
    <text evidence="4">The sequence shown here is derived from an EMBL/GenBank/DDBJ whole genome shotgun (WGS) entry which is preliminary data.</text>
</comment>
<evidence type="ECO:0000256" key="1">
    <source>
        <dbReference type="ARBA" id="ARBA00022801"/>
    </source>
</evidence>
<protein>
    <submittedName>
        <fullName evidence="4">Pimeloyl-ACP methyl ester carboxylesterase</fullName>
    </submittedName>
</protein>
<reference evidence="4 5" key="1">
    <citation type="submission" date="2020-08" db="EMBL/GenBank/DDBJ databases">
        <title>Sequencing the genomes of 1000 actinobacteria strains.</title>
        <authorList>
            <person name="Klenk H.-P."/>
        </authorList>
    </citation>
    <scope>NUCLEOTIDE SEQUENCE [LARGE SCALE GENOMIC DNA]</scope>
    <source>
        <strain evidence="4 5">DSM 45859</strain>
    </source>
</reference>
<name>A0A840J3B3_9PSEU</name>